<dbReference type="EMBL" id="AOIN01000097">
    <property type="protein sequence ID" value="ELY94029.1"/>
    <property type="molecule type" value="Genomic_DNA"/>
</dbReference>
<dbReference type="AlphaFoldDB" id="M0A671"/>
<dbReference type="RefSeq" id="WP_006169316.1">
    <property type="nucleotide sequence ID" value="NZ_AOIN01000097.1"/>
</dbReference>
<sequence length="158" mass="17895">MNLQFAVLVASSPPSTLHKRARKWCNEFADDWRQLAVGGLEQPETDANPPTDVDIVDLAKSVDVDRRTLEWNGDVWVLADPSLLNQDTNDMFRRTLRVVTDRLTEGGTHYPYDHLENSGQRAEWIERCLESGEIVDPRSIRGGGRKGVTDDQRSLDSF</sequence>
<name>M0A671_9EURY</name>
<proteinExistence type="predicted"/>
<dbReference type="OrthoDB" id="350174at2157"/>
<accession>M0A671</accession>
<reference evidence="2 3" key="1">
    <citation type="journal article" date="2014" name="PLoS Genet.">
        <title>Phylogenetically driven sequencing of extremely halophilic archaea reveals strategies for static and dynamic osmo-response.</title>
        <authorList>
            <person name="Becker E.A."/>
            <person name="Seitzer P.M."/>
            <person name="Tritt A."/>
            <person name="Larsen D."/>
            <person name="Krusor M."/>
            <person name="Yao A.I."/>
            <person name="Wu D."/>
            <person name="Madern D."/>
            <person name="Eisen J.A."/>
            <person name="Darling A.E."/>
            <person name="Facciotti M.T."/>
        </authorList>
    </citation>
    <scope>NUCLEOTIDE SEQUENCE [LARGE SCALE GENOMIC DNA]</scope>
    <source>
        <strain evidence="2 3">JCM 10990</strain>
    </source>
</reference>
<dbReference type="Proteomes" id="UP000011693">
    <property type="component" value="Unassembled WGS sequence"/>
</dbReference>
<feature type="compositionally biased region" description="Basic and acidic residues" evidence="1">
    <location>
        <begin position="147"/>
        <end position="158"/>
    </location>
</feature>
<gene>
    <name evidence="2" type="ORF">C482_18944</name>
</gene>
<evidence type="ECO:0000313" key="2">
    <source>
        <dbReference type="EMBL" id="ELY94029.1"/>
    </source>
</evidence>
<keyword evidence="3" id="KW-1185">Reference proteome</keyword>
<evidence type="ECO:0000313" key="3">
    <source>
        <dbReference type="Proteomes" id="UP000011693"/>
    </source>
</evidence>
<protein>
    <submittedName>
        <fullName evidence="2">Uncharacterized protein</fullName>
    </submittedName>
</protein>
<comment type="caution">
    <text evidence="2">The sequence shown here is derived from an EMBL/GenBank/DDBJ whole genome shotgun (WGS) entry which is preliminary data.</text>
</comment>
<organism evidence="2 3">
    <name type="scientific">Natrialba chahannaoensis JCM 10990</name>
    <dbReference type="NCBI Taxonomy" id="1227492"/>
    <lineage>
        <taxon>Archaea</taxon>
        <taxon>Methanobacteriati</taxon>
        <taxon>Methanobacteriota</taxon>
        <taxon>Stenosarchaea group</taxon>
        <taxon>Halobacteria</taxon>
        <taxon>Halobacteriales</taxon>
        <taxon>Natrialbaceae</taxon>
        <taxon>Natrialba</taxon>
    </lineage>
</organism>
<feature type="region of interest" description="Disordered" evidence="1">
    <location>
        <begin position="139"/>
        <end position="158"/>
    </location>
</feature>
<evidence type="ECO:0000256" key="1">
    <source>
        <dbReference type="SAM" id="MobiDB-lite"/>
    </source>
</evidence>